<feature type="non-terminal residue" evidence="2">
    <location>
        <position position="69"/>
    </location>
</feature>
<dbReference type="InterPro" id="IPR008254">
    <property type="entry name" value="Flavodoxin/NO_synth"/>
</dbReference>
<evidence type="ECO:0000259" key="1">
    <source>
        <dbReference type="PROSITE" id="PS50902"/>
    </source>
</evidence>
<reference evidence="2 3" key="1">
    <citation type="submission" date="2019-03" db="EMBL/GenBank/DDBJ databases">
        <title>Single cell metagenomics reveals metabolic interactions within the superorganism composed of flagellate Streblomastix strix and complex community of Bacteroidetes bacteria on its surface.</title>
        <authorList>
            <person name="Treitli S.C."/>
            <person name="Kolisko M."/>
            <person name="Husnik F."/>
            <person name="Keeling P."/>
            <person name="Hampl V."/>
        </authorList>
    </citation>
    <scope>NUCLEOTIDE SEQUENCE [LARGE SCALE GENOMIC DNA]</scope>
    <source>
        <strain evidence="2">ST1C</strain>
    </source>
</reference>
<sequence>MEASRLNAVIVYFSSTNNTRYVAEHIASALAESNTAVGKRISVRTFDGLELFKTADLGNQGVRPEIDLT</sequence>
<dbReference type="SUPFAM" id="SSF52218">
    <property type="entry name" value="Flavoproteins"/>
    <property type="match status" value="1"/>
</dbReference>
<dbReference type="InterPro" id="IPR029039">
    <property type="entry name" value="Flavoprotein-like_sf"/>
</dbReference>
<dbReference type="GO" id="GO:0010181">
    <property type="term" value="F:FMN binding"/>
    <property type="evidence" value="ECO:0007669"/>
    <property type="project" value="InterPro"/>
</dbReference>
<evidence type="ECO:0000313" key="2">
    <source>
        <dbReference type="EMBL" id="KAA6364712.1"/>
    </source>
</evidence>
<gene>
    <name evidence="2" type="ORF">EZS28_039759</name>
</gene>
<dbReference type="EMBL" id="SNRW01021304">
    <property type="protein sequence ID" value="KAA6364712.1"/>
    <property type="molecule type" value="Genomic_DNA"/>
</dbReference>
<dbReference type="Gene3D" id="3.40.50.360">
    <property type="match status" value="1"/>
</dbReference>
<feature type="domain" description="Flavodoxin-like" evidence="1">
    <location>
        <begin position="8"/>
        <end position="69"/>
    </location>
</feature>
<comment type="caution">
    <text evidence="2">The sequence shown here is derived from an EMBL/GenBank/DDBJ whole genome shotgun (WGS) entry which is preliminary data.</text>
</comment>
<dbReference type="PROSITE" id="PS50902">
    <property type="entry name" value="FLAVODOXIN_LIKE"/>
    <property type="match status" value="1"/>
</dbReference>
<protein>
    <recommendedName>
        <fullName evidence="1">Flavodoxin-like domain-containing protein</fullName>
    </recommendedName>
</protein>
<name>A0A5J4U456_9EUKA</name>
<organism evidence="2 3">
    <name type="scientific">Streblomastix strix</name>
    <dbReference type="NCBI Taxonomy" id="222440"/>
    <lineage>
        <taxon>Eukaryota</taxon>
        <taxon>Metamonada</taxon>
        <taxon>Preaxostyla</taxon>
        <taxon>Oxymonadida</taxon>
        <taxon>Streblomastigidae</taxon>
        <taxon>Streblomastix</taxon>
    </lineage>
</organism>
<evidence type="ECO:0000313" key="3">
    <source>
        <dbReference type="Proteomes" id="UP000324800"/>
    </source>
</evidence>
<dbReference type="AlphaFoldDB" id="A0A5J4U456"/>
<proteinExistence type="predicted"/>
<accession>A0A5J4U456</accession>
<dbReference type="Proteomes" id="UP000324800">
    <property type="component" value="Unassembled WGS sequence"/>
</dbReference>